<comment type="caution">
    <text evidence="6">The sequence shown here is derived from an EMBL/GenBank/DDBJ whole genome shotgun (WGS) entry which is preliminary data.</text>
</comment>
<evidence type="ECO:0000313" key="7">
    <source>
        <dbReference type="Proteomes" id="UP000036270"/>
    </source>
</evidence>
<keyword evidence="3" id="KW-0378">Hydrolase</keyword>
<comment type="cofactor">
    <cofactor evidence="1">
        <name>Mg(2+)</name>
        <dbReference type="ChEBI" id="CHEBI:18420"/>
    </cofactor>
</comment>
<evidence type="ECO:0000256" key="4">
    <source>
        <dbReference type="ARBA" id="ARBA00022842"/>
    </source>
</evidence>
<dbReference type="AlphaFoldDB" id="A0A0J5P6U0"/>
<dbReference type="EMBL" id="JWIZ01000014">
    <property type="protein sequence ID" value="KMK52108.1"/>
    <property type="molecule type" value="Genomic_DNA"/>
</dbReference>
<keyword evidence="7" id="KW-1185">Reference proteome</keyword>
<dbReference type="RefSeq" id="WP_047976325.1">
    <property type="nucleotide sequence ID" value="NZ_JWIZ01000014.1"/>
</dbReference>
<dbReference type="NCBIfam" id="TIGR00099">
    <property type="entry name" value="Cof-subfamily"/>
    <property type="match status" value="1"/>
</dbReference>
<keyword evidence="2" id="KW-0479">Metal-binding</keyword>
<dbReference type="PANTHER" id="PTHR47267">
    <property type="match status" value="1"/>
</dbReference>
<evidence type="ECO:0000313" key="6">
    <source>
        <dbReference type="EMBL" id="KMK52108.1"/>
    </source>
</evidence>
<dbReference type="InterPro" id="IPR023214">
    <property type="entry name" value="HAD_sf"/>
</dbReference>
<dbReference type="SFLD" id="SFLDG01140">
    <property type="entry name" value="C2.B:_Phosphomannomutase_and_P"/>
    <property type="match status" value="1"/>
</dbReference>
<evidence type="ECO:0000256" key="5">
    <source>
        <dbReference type="ARBA" id="ARBA00034778"/>
    </source>
</evidence>
<accession>A0A0J5P6U0</accession>
<dbReference type="InterPro" id="IPR000150">
    <property type="entry name" value="Cof"/>
</dbReference>
<proteinExistence type="inferred from homology"/>
<dbReference type="PANTHER" id="PTHR47267:SF4">
    <property type="entry name" value="PYRIDOXAL PHOSPHATE PHOSPHATASE YIGL"/>
    <property type="match status" value="1"/>
</dbReference>
<dbReference type="NCBIfam" id="TIGR01484">
    <property type="entry name" value="HAD-SF-IIB"/>
    <property type="match status" value="1"/>
</dbReference>
<dbReference type="STRING" id="67855.RO21_02800"/>
<dbReference type="GO" id="GO:0000287">
    <property type="term" value="F:magnesium ion binding"/>
    <property type="evidence" value="ECO:0007669"/>
    <property type="project" value="UniProtKB-ARBA"/>
</dbReference>
<dbReference type="PROSITE" id="PS01229">
    <property type="entry name" value="COF_2"/>
    <property type="match status" value="1"/>
</dbReference>
<dbReference type="PATRIC" id="fig|67855.3.peg.330"/>
<dbReference type="InterPro" id="IPR036412">
    <property type="entry name" value="HAD-like_sf"/>
</dbReference>
<dbReference type="InterPro" id="IPR006379">
    <property type="entry name" value="HAD-SF_hydro_IIB"/>
</dbReference>
<dbReference type="SFLD" id="SFLDS00003">
    <property type="entry name" value="Haloacid_Dehalogenase"/>
    <property type="match status" value="1"/>
</dbReference>
<reference evidence="6 7" key="1">
    <citation type="submission" date="2014-12" db="EMBL/GenBank/DDBJ databases">
        <title>Reclassification of Actinobacillus muris as Muribacter muris.</title>
        <authorList>
            <person name="Christensen H."/>
            <person name="Nicklas W."/>
            <person name="Bisgaard M."/>
        </authorList>
    </citation>
    <scope>NUCLEOTIDE SEQUENCE [LARGE SCALE GENOMIC DNA]</scope>
    <source>
        <strain evidence="6 7">Ackerman80-443D</strain>
    </source>
</reference>
<protein>
    <submittedName>
        <fullName evidence="6">Membrane protein</fullName>
    </submittedName>
</protein>
<evidence type="ECO:0000256" key="2">
    <source>
        <dbReference type="ARBA" id="ARBA00022723"/>
    </source>
</evidence>
<evidence type="ECO:0000256" key="1">
    <source>
        <dbReference type="ARBA" id="ARBA00001946"/>
    </source>
</evidence>
<evidence type="ECO:0000256" key="3">
    <source>
        <dbReference type="ARBA" id="ARBA00022801"/>
    </source>
</evidence>
<dbReference type="Gene3D" id="3.30.1240.10">
    <property type="match status" value="1"/>
</dbReference>
<keyword evidence="4" id="KW-0460">Magnesium</keyword>
<dbReference type="Gene3D" id="3.40.50.1000">
    <property type="entry name" value="HAD superfamily/HAD-like"/>
    <property type="match status" value="1"/>
</dbReference>
<dbReference type="Proteomes" id="UP000036270">
    <property type="component" value="Unassembled WGS sequence"/>
</dbReference>
<gene>
    <name evidence="6" type="ORF">RO21_02800</name>
</gene>
<sequence length="272" mass="30462">MNIPFKAIISDLDGTLLNAHHRIGNFTIETLNKLAKLGVDIFFATGRNLPDVKHIISKVDVKEAMLVTSNGARGNNLAGELLVNHHIPEELALSIMQNTPFNPQSVCINSYQGDDWFINVDIEQLRKYHQDSGFSYQVIDFKQHHGRQTEKIFYIGKTADDLLPIEQHIRHHYGDQLQITYSTPQCLEMMHKNVCKANTLAELVALRGYTLTDCLAFGDGMNDVEMLSQVGKGCIMGNADPRLKQALPANEIIGDHKHEAVASYLRATFGIH</sequence>
<name>A0A0J5P6U0_9PAST</name>
<organism evidence="6 7">
    <name type="scientific">Muribacter muris</name>
    <dbReference type="NCBI Taxonomy" id="67855"/>
    <lineage>
        <taxon>Bacteria</taxon>
        <taxon>Pseudomonadati</taxon>
        <taxon>Pseudomonadota</taxon>
        <taxon>Gammaproteobacteria</taxon>
        <taxon>Pasteurellales</taxon>
        <taxon>Pasteurellaceae</taxon>
        <taxon>Muribacter</taxon>
    </lineage>
</organism>
<dbReference type="Pfam" id="PF08282">
    <property type="entry name" value="Hydrolase_3"/>
    <property type="match status" value="1"/>
</dbReference>
<dbReference type="SUPFAM" id="SSF56784">
    <property type="entry name" value="HAD-like"/>
    <property type="match status" value="1"/>
</dbReference>
<dbReference type="GO" id="GO:0016791">
    <property type="term" value="F:phosphatase activity"/>
    <property type="evidence" value="ECO:0007669"/>
    <property type="project" value="UniProtKB-ARBA"/>
</dbReference>
<comment type="similarity">
    <text evidence="5">Belongs to the HAD-like hydrolase superfamily. Cof family.</text>
</comment>
<dbReference type="PROSITE" id="PS01228">
    <property type="entry name" value="COF_1"/>
    <property type="match status" value="1"/>
</dbReference>